<keyword evidence="8 16" id="KW-0227">DNA damage</keyword>
<gene>
    <name evidence="20" type="ORF">PSALAMII_LOCUS6894</name>
</gene>
<keyword evidence="14 16" id="KW-0539">Nucleus</keyword>
<keyword evidence="12 16" id="KW-0233">DNA recombination</keyword>
<evidence type="ECO:0000256" key="3">
    <source>
        <dbReference type="ARBA" id="ARBA00010258"/>
    </source>
</evidence>
<proteinExistence type="inferred from homology"/>
<keyword evidence="13 16" id="KW-0234">DNA repair</keyword>
<feature type="compositionally biased region" description="Polar residues" evidence="17">
    <location>
        <begin position="337"/>
        <end position="353"/>
    </location>
</feature>
<dbReference type="InterPro" id="IPR014857">
    <property type="entry name" value="Nse1_RING_C4HC3-type"/>
</dbReference>
<keyword evidence="11 16" id="KW-0862">Zinc</keyword>
<dbReference type="GO" id="GO:0008270">
    <property type="term" value="F:zinc ion binding"/>
    <property type="evidence" value="ECO:0007669"/>
    <property type="project" value="UniProtKB-KW"/>
</dbReference>
<comment type="caution">
    <text evidence="20">The sequence shown here is derived from an EMBL/GenBank/DDBJ whole genome shotgun (WGS) entry which is preliminary data.</text>
</comment>
<evidence type="ECO:0000256" key="5">
    <source>
        <dbReference type="ARBA" id="ARBA00019422"/>
    </source>
</evidence>
<dbReference type="Proteomes" id="UP001152592">
    <property type="component" value="Unassembled WGS sequence"/>
</dbReference>
<dbReference type="GO" id="GO:0000724">
    <property type="term" value="P:double-strand break repair via homologous recombination"/>
    <property type="evidence" value="ECO:0007669"/>
    <property type="project" value="TreeGrafter"/>
</dbReference>
<dbReference type="GO" id="GO:0061630">
    <property type="term" value="F:ubiquitin protein ligase activity"/>
    <property type="evidence" value="ECO:0007669"/>
    <property type="project" value="UniProtKB-EC"/>
</dbReference>
<sequence>MFYYLTISLLSTLCSVLYDYTTAFLSLIVESRRVSIFRLVENRKMAYDDRNRAFLQAFMGRSTLTFGDAQPVLAAILSVGGERVDPTDVTEDQFYAYLDTANRTISQFDLEIRSSLPQDLQPAQEDPPQRVWALVNNTSDPLTQLATTYTADEVAFIKRLLDYMFLTNNTVRTEGMCAAQLQAVGLHKAPTTRPATDEPSQTQSAASQSLTMTQAEKMILNLIEEGWFQKSRKGYLTLTPRALMELRGWLAMEYNDEESAKIRFCAACKDMVTVGQRCADIHCEGRLHDHCIRNFFRMQQAEQCPVCQAEWPGDHFVGERAINTGSRPSGVVRRPTPVSSRPSVEPSTRSTPSRMVLEQNLDEDSE</sequence>
<evidence type="ECO:0000256" key="17">
    <source>
        <dbReference type="SAM" id="MobiDB-lite"/>
    </source>
</evidence>
<evidence type="ECO:0000256" key="16">
    <source>
        <dbReference type="RuleBase" id="RU368018"/>
    </source>
</evidence>
<dbReference type="Gene3D" id="3.30.40.10">
    <property type="entry name" value="Zinc/RING finger domain, C3HC4 (zinc finger)"/>
    <property type="match status" value="1"/>
</dbReference>
<dbReference type="Gene3D" id="1.10.10.10">
    <property type="entry name" value="Winged helix-like DNA-binding domain superfamily/Winged helix DNA-binding domain"/>
    <property type="match status" value="1"/>
</dbReference>
<dbReference type="InterPro" id="IPR011513">
    <property type="entry name" value="Nse1"/>
</dbReference>
<keyword evidence="9 15" id="KW-0863">Zinc-finger</keyword>
<evidence type="ECO:0000256" key="6">
    <source>
        <dbReference type="ARBA" id="ARBA00022679"/>
    </source>
</evidence>
<dbReference type="InterPro" id="IPR013083">
    <property type="entry name" value="Znf_RING/FYVE/PHD"/>
</dbReference>
<evidence type="ECO:0000259" key="19">
    <source>
        <dbReference type="PROSITE" id="PS50089"/>
    </source>
</evidence>
<dbReference type="PANTHER" id="PTHR20973:SF0">
    <property type="entry name" value="NON-STRUCTURAL MAINTENANCE OF CHROMOSOMES ELEMENT 1 HOMOLOG"/>
    <property type="match status" value="1"/>
</dbReference>
<feature type="region of interest" description="Disordered" evidence="17">
    <location>
        <begin position="190"/>
        <end position="209"/>
    </location>
</feature>
<evidence type="ECO:0000256" key="14">
    <source>
        <dbReference type="ARBA" id="ARBA00023242"/>
    </source>
</evidence>
<dbReference type="SUPFAM" id="SSF57850">
    <property type="entry name" value="RING/U-box"/>
    <property type="match status" value="1"/>
</dbReference>
<dbReference type="GO" id="GO:0030915">
    <property type="term" value="C:Smc5-Smc6 complex"/>
    <property type="evidence" value="ECO:0007669"/>
    <property type="project" value="UniProtKB-UniRule"/>
</dbReference>
<dbReference type="OrthoDB" id="265306at2759"/>
<dbReference type="PROSITE" id="PS50089">
    <property type="entry name" value="ZF_RING_2"/>
    <property type="match status" value="1"/>
</dbReference>
<evidence type="ECO:0000256" key="13">
    <source>
        <dbReference type="ARBA" id="ARBA00023204"/>
    </source>
</evidence>
<protein>
    <recommendedName>
        <fullName evidence="5 16">Non-structural maintenance of chromosomes element 1 homolog</fullName>
        <ecNumber evidence="4 16">2.3.2.27</ecNumber>
    </recommendedName>
</protein>
<evidence type="ECO:0000313" key="21">
    <source>
        <dbReference type="Proteomes" id="UP001152592"/>
    </source>
</evidence>
<dbReference type="CDD" id="cd16493">
    <property type="entry name" value="RING-CH-C4HC3_NSE1"/>
    <property type="match status" value="1"/>
</dbReference>
<organism evidence="20 21">
    <name type="scientific">Penicillium salamii</name>
    <dbReference type="NCBI Taxonomy" id="1612424"/>
    <lineage>
        <taxon>Eukaryota</taxon>
        <taxon>Fungi</taxon>
        <taxon>Dikarya</taxon>
        <taxon>Ascomycota</taxon>
        <taxon>Pezizomycotina</taxon>
        <taxon>Eurotiomycetes</taxon>
        <taxon>Eurotiomycetidae</taxon>
        <taxon>Eurotiales</taxon>
        <taxon>Aspergillaceae</taxon>
        <taxon>Penicillium</taxon>
    </lineage>
</organism>
<accession>A0A9W4JED4</accession>
<evidence type="ECO:0000256" key="8">
    <source>
        <dbReference type="ARBA" id="ARBA00022763"/>
    </source>
</evidence>
<dbReference type="Pfam" id="PF08746">
    <property type="entry name" value="zf-RING-like"/>
    <property type="match status" value="1"/>
</dbReference>
<evidence type="ECO:0000256" key="18">
    <source>
        <dbReference type="SAM" id="Phobius"/>
    </source>
</evidence>
<dbReference type="Gene3D" id="3.90.1150.220">
    <property type="match status" value="1"/>
</dbReference>
<keyword evidence="18" id="KW-1133">Transmembrane helix</keyword>
<dbReference type="AlphaFoldDB" id="A0A9W4JED4"/>
<evidence type="ECO:0000256" key="10">
    <source>
        <dbReference type="ARBA" id="ARBA00022786"/>
    </source>
</evidence>
<evidence type="ECO:0000256" key="4">
    <source>
        <dbReference type="ARBA" id="ARBA00012483"/>
    </source>
</evidence>
<evidence type="ECO:0000313" key="20">
    <source>
        <dbReference type="EMBL" id="CAG8393255.1"/>
    </source>
</evidence>
<reference evidence="20" key="1">
    <citation type="submission" date="2021-07" db="EMBL/GenBank/DDBJ databases">
        <authorList>
            <person name="Branca A.L. A."/>
        </authorList>
    </citation>
    <scope>NUCLEOTIDE SEQUENCE</scope>
</reference>
<feature type="domain" description="RING-type" evidence="19">
    <location>
        <begin position="265"/>
        <end position="308"/>
    </location>
</feature>
<evidence type="ECO:0000256" key="7">
    <source>
        <dbReference type="ARBA" id="ARBA00022723"/>
    </source>
</evidence>
<dbReference type="PANTHER" id="PTHR20973">
    <property type="entry name" value="NON-SMC ELEMENT 1-RELATED"/>
    <property type="match status" value="1"/>
</dbReference>
<keyword evidence="7 16" id="KW-0479">Metal-binding</keyword>
<feature type="region of interest" description="Disordered" evidence="17">
    <location>
        <begin position="322"/>
        <end position="366"/>
    </location>
</feature>
<evidence type="ECO:0000256" key="12">
    <source>
        <dbReference type="ARBA" id="ARBA00023172"/>
    </source>
</evidence>
<name>A0A9W4JED4_9EURO</name>
<keyword evidence="18" id="KW-0472">Membrane</keyword>
<dbReference type="GO" id="GO:0005634">
    <property type="term" value="C:nucleus"/>
    <property type="evidence" value="ECO:0007669"/>
    <property type="project" value="UniProtKB-SubCell"/>
</dbReference>
<keyword evidence="18" id="KW-0812">Transmembrane</keyword>
<comment type="subunit">
    <text evidence="16">Component of the Smc5-Smc6 complex.</text>
</comment>
<dbReference type="EC" id="2.3.2.27" evidence="4 16"/>
<dbReference type="Pfam" id="PF07574">
    <property type="entry name" value="SMC_Nse1"/>
    <property type="match status" value="1"/>
</dbReference>
<evidence type="ECO:0000256" key="1">
    <source>
        <dbReference type="ARBA" id="ARBA00000900"/>
    </source>
</evidence>
<comment type="similarity">
    <text evidence="3 16">Belongs to the NSE1 family.</text>
</comment>
<feature type="compositionally biased region" description="Low complexity" evidence="17">
    <location>
        <begin position="200"/>
        <end position="209"/>
    </location>
</feature>
<dbReference type="InterPro" id="IPR036388">
    <property type="entry name" value="WH-like_DNA-bd_sf"/>
</dbReference>
<evidence type="ECO:0000256" key="2">
    <source>
        <dbReference type="ARBA" id="ARBA00004123"/>
    </source>
</evidence>
<keyword evidence="10 16" id="KW-0833">Ubl conjugation pathway</keyword>
<evidence type="ECO:0000256" key="9">
    <source>
        <dbReference type="ARBA" id="ARBA00022771"/>
    </source>
</evidence>
<evidence type="ECO:0000256" key="11">
    <source>
        <dbReference type="ARBA" id="ARBA00022833"/>
    </source>
</evidence>
<feature type="transmembrane region" description="Helical" evidence="18">
    <location>
        <begin position="6"/>
        <end position="29"/>
    </location>
</feature>
<dbReference type="InterPro" id="IPR001841">
    <property type="entry name" value="Znf_RING"/>
</dbReference>
<keyword evidence="6 16" id="KW-0808">Transferase</keyword>
<comment type="catalytic activity">
    <reaction evidence="1 16">
        <text>S-ubiquitinyl-[E2 ubiquitin-conjugating enzyme]-L-cysteine + [acceptor protein]-L-lysine = [E2 ubiquitin-conjugating enzyme]-L-cysteine + N(6)-ubiquitinyl-[acceptor protein]-L-lysine.</text>
        <dbReference type="EC" id="2.3.2.27"/>
    </reaction>
</comment>
<evidence type="ECO:0000256" key="15">
    <source>
        <dbReference type="PROSITE-ProRule" id="PRU00175"/>
    </source>
</evidence>
<dbReference type="EMBL" id="CAJVPD010000247">
    <property type="protein sequence ID" value="CAG8393255.1"/>
    <property type="molecule type" value="Genomic_DNA"/>
</dbReference>
<comment type="function">
    <text evidence="16">Acts in a DNA repair pathway for removal of UV-induced DNA damage that is distinct from classical nucleotide excision repair and in repair of ionizing radiation damage. Functions in homologous recombination repair of DNA double strand breaks and in recovery of stalled replication forks.</text>
</comment>
<comment type="subcellular location">
    <subcellularLocation>
        <location evidence="2 16">Nucleus</location>
    </subcellularLocation>
</comment>